<evidence type="ECO:0000313" key="3">
    <source>
        <dbReference type="Proteomes" id="UP000326757"/>
    </source>
</evidence>
<evidence type="ECO:0000313" key="2">
    <source>
        <dbReference type="EMBL" id="KAB8297123.1"/>
    </source>
</evidence>
<proteinExistence type="predicted"/>
<dbReference type="EMBL" id="VIGI01000008">
    <property type="protein sequence ID" value="KAB8297123.1"/>
    <property type="molecule type" value="Genomic_DNA"/>
</dbReference>
<comment type="caution">
    <text evidence="2">The sequence shown here is derived from an EMBL/GenBank/DDBJ whole genome shotgun (WGS) entry which is preliminary data.</text>
</comment>
<dbReference type="OrthoDB" id="3565171at2759"/>
<evidence type="ECO:0000256" key="1">
    <source>
        <dbReference type="SAM" id="Coils"/>
    </source>
</evidence>
<keyword evidence="3" id="KW-1185">Reference proteome</keyword>
<organism evidence="2 3">
    <name type="scientific">Monilinia laxa</name>
    <name type="common">Brown rot fungus</name>
    <name type="synonym">Sclerotinia laxa</name>
    <dbReference type="NCBI Taxonomy" id="61186"/>
    <lineage>
        <taxon>Eukaryota</taxon>
        <taxon>Fungi</taxon>
        <taxon>Dikarya</taxon>
        <taxon>Ascomycota</taxon>
        <taxon>Pezizomycotina</taxon>
        <taxon>Leotiomycetes</taxon>
        <taxon>Helotiales</taxon>
        <taxon>Sclerotiniaceae</taxon>
        <taxon>Monilinia</taxon>
    </lineage>
</organism>
<accession>A0A5N6K482</accession>
<keyword evidence="1" id="KW-0175">Coiled coil</keyword>
<protein>
    <submittedName>
        <fullName evidence="2">Uncharacterized protein</fullName>
    </submittedName>
</protein>
<reference evidence="2 3" key="1">
    <citation type="submission" date="2019-06" db="EMBL/GenBank/DDBJ databases">
        <title>Genome Sequence of the Brown Rot Fungal Pathogen Monilinia laxa.</title>
        <authorList>
            <person name="De Miccolis Angelini R.M."/>
            <person name="Landi L."/>
            <person name="Abate D."/>
            <person name="Pollastro S."/>
            <person name="Romanazzi G."/>
            <person name="Faretra F."/>
        </authorList>
    </citation>
    <scope>NUCLEOTIDE SEQUENCE [LARGE SCALE GENOMIC DNA]</scope>
    <source>
        <strain evidence="2 3">Mlax316</strain>
    </source>
</reference>
<dbReference type="AlphaFoldDB" id="A0A5N6K482"/>
<gene>
    <name evidence="2" type="ORF">EYC80_002507</name>
</gene>
<dbReference type="Proteomes" id="UP000326757">
    <property type="component" value="Unassembled WGS sequence"/>
</dbReference>
<name>A0A5N6K482_MONLA</name>
<sequence length="329" mass="38436">MARQERDLKSAKTQAGSLRAEIEVLNQKHKLEMQKQVCQLNETHQKEMDAIKLDLEETEAALQKASTNLQNVRDKNTLVRTERRELDVKLVAVSKDVARLTEDISQLELQKNHALDSAKSLLKSLKESTQHLKTREFKLSLEERNSAVLQREVTSLRDENRRVRKQQSGFTSTSTRLQQLEYRRERDQYEDDAEYYREKRDTVRIELESIEKKLSNTTTKYTNFLRKSERVRLNCKELKKAHDLREPLVKIGVDIRLRFLDQARETIPDVSRDKTDMVLRTNGNFAAHRGNAAADAALFKGTLIPEEYKEEAEEIFKSLYQCPSNRYPQ</sequence>
<feature type="coiled-coil region" evidence="1">
    <location>
        <begin position="1"/>
        <end position="166"/>
    </location>
</feature>